<evidence type="ECO:0000256" key="6">
    <source>
        <dbReference type="RuleBase" id="RU003915"/>
    </source>
</evidence>
<accession>A0A5Q2QDF1</accession>
<feature type="chain" id="PRO_5024377232" description="Peptidyl-prolyl cis-trans isomerase" evidence="7">
    <location>
        <begin position="21"/>
        <end position="227"/>
    </location>
</feature>
<keyword evidence="4 5" id="KW-0413">Isomerase</keyword>
<keyword evidence="3 5" id="KW-0697">Rotamase</keyword>
<evidence type="ECO:0000256" key="5">
    <source>
        <dbReference type="PROSITE-ProRule" id="PRU00277"/>
    </source>
</evidence>
<reference evidence="9 10" key="1">
    <citation type="submission" date="2019-11" db="EMBL/GenBank/DDBJ databases">
        <authorList>
            <person name="Khan S.A."/>
            <person name="Jeon C.O."/>
            <person name="Chun B.H."/>
        </authorList>
    </citation>
    <scope>NUCLEOTIDE SEQUENCE [LARGE SCALE GENOMIC DNA]</scope>
    <source>
        <strain evidence="9 10">IMCC 1097</strain>
    </source>
</reference>
<dbReference type="Proteomes" id="UP000388235">
    <property type="component" value="Chromosome"/>
</dbReference>
<dbReference type="PROSITE" id="PS50059">
    <property type="entry name" value="FKBP_PPIASE"/>
    <property type="match status" value="1"/>
</dbReference>
<dbReference type="OrthoDB" id="9814548at2"/>
<dbReference type="KEGG" id="llp:GH975_00125"/>
<feature type="domain" description="PPIase FKBP-type" evidence="8">
    <location>
        <begin position="139"/>
        <end position="225"/>
    </location>
</feature>
<dbReference type="EMBL" id="CP045871">
    <property type="protein sequence ID" value="QGG79045.1"/>
    <property type="molecule type" value="Genomic_DNA"/>
</dbReference>
<evidence type="ECO:0000259" key="8">
    <source>
        <dbReference type="PROSITE" id="PS50059"/>
    </source>
</evidence>
<dbReference type="Gene3D" id="3.10.50.40">
    <property type="match status" value="1"/>
</dbReference>
<dbReference type="InterPro" id="IPR001179">
    <property type="entry name" value="PPIase_FKBP_dom"/>
</dbReference>
<comment type="catalytic activity">
    <reaction evidence="1 5 6">
        <text>[protein]-peptidylproline (omega=180) = [protein]-peptidylproline (omega=0)</text>
        <dbReference type="Rhea" id="RHEA:16237"/>
        <dbReference type="Rhea" id="RHEA-COMP:10747"/>
        <dbReference type="Rhea" id="RHEA-COMP:10748"/>
        <dbReference type="ChEBI" id="CHEBI:83833"/>
        <dbReference type="ChEBI" id="CHEBI:83834"/>
        <dbReference type="EC" id="5.2.1.8"/>
    </reaction>
</comment>
<dbReference type="AlphaFoldDB" id="A0A5Q2QDF1"/>
<evidence type="ECO:0000256" key="4">
    <source>
        <dbReference type="ARBA" id="ARBA00023235"/>
    </source>
</evidence>
<feature type="signal peptide" evidence="7">
    <location>
        <begin position="1"/>
        <end position="20"/>
    </location>
</feature>
<keyword evidence="10" id="KW-1185">Reference proteome</keyword>
<dbReference type="SUPFAM" id="SSF54534">
    <property type="entry name" value="FKBP-like"/>
    <property type="match status" value="1"/>
</dbReference>
<dbReference type="GO" id="GO:0003755">
    <property type="term" value="F:peptidyl-prolyl cis-trans isomerase activity"/>
    <property type="evidence" value="ECO:0007669"/>
    <property type="project" value="UniProtKB-UniRule"/>
</dbReference>
<dbReference type="RefSeq" id="WP_153712549.1">
    <property type="nucleotide sequence ID" value="NZ_CP045871.1"/>
</dbReference>
<dbReference type="GO" id="GO:0006457">
    <property type="term" value="P:protein folding"/>
    <property type="evidence" value="ECO:0007669"/>
    <property type="project" value="InterPro"/>
</dbReference>
<evidence type="ECO:0000256" key="1">
    <source>
        <dbReference type="ARBA" id="ARBA00000971"/>
    </source>
</evidence>
<proteinExistence type="inferred from homology"/>
<organism evidence="9 10">
    <name type="scientific">Litorivicinus lipolyticus</name>
    <dbReference type="NCBI Taxonomy" id="418701"/>
    <lineage>
        <taxon>Bacteria</taxon>
        <taxon>Pseudomonadati</taxon>
        <taxon>Pseudomonadota</taxon>
        <taxon>Gammaproteobacteria</taxon>
        <taxon>Oceanospirillales</taxon>
        <taxon>Litorivicinaceae</taxon>
        <taxon>Litorivicinus</taxon>
    </lineage>
</organism>
<dbReference type="Pfam" id="PF00254">
    <property type="entry name" value="FKBP_C"/>
    <property type="match status" value="1"/>
</dbReference>
<dbReference type="InterPro" id="IPR000774">
    <property type="entry name" value="PPIase_FKBP_N"/>
</dbReference>
<dbReference type="PANTHER" id="PTHR43811:SF23">
    <property type="entry name" value="FKBP-TYPE 22 KDA PEPTIDYL-PROLYL CIS-TRANS ISOMERASE"/>
    <property type="match status" value="1"/>
</dbReference>
<gene>
    <name evidence="9" type="ORF">GH975_00125</name>
</gene>
<evidence type="ECO:0000313" key="10">
    <source>
        <dbReference type="Proteomes" id="UP000388235"/>
    </source>
</evidence>
<dbReference type="InterPro" id="IPR036944">
    <property type="entry name" value="PPIase_FKBP_N_sf"/>
</dbReference>
<protein>
    <recommendedName>
        <fullName evidence="6">Peptidyl-prolyl cis-trans isomerase</fullName>
        <ecNumber evidence="6">5.2.1.8</ecNumber>
    </recommendedName>
</protein>
<comment type="similarity">
    <text evidence="2 6">Belongs to the FKBP-type PPIase family.</text>
</comment>
<dbReference type="PANTHER" id="PTHR43811">
    <property type="entry name" value="FKBP-TYPE PEPTIDYL-PROLYL CIS-TRANS ISOMERASE FKPA"/>
    <property type="match status" value="1"/>
</dbReference>
<evidence type="ECO:0000256" key="2">
    <source>
        <dbReference type="ARBA" id="ARBA00006577"/>
    </source>
</evidence>
<evidence type="ECO:0000256" key="7">
    <source>
        <dbReference type="SAM" id="SignalP"/>
    </source>
</evidence>
<keyword evidence="7" id="KW-0732">Signal</keyword>
<sequence>MKQFLTAVALSAATLTAAHAAPTTDDEKLAYSLGIVVGERIFGDFGVLDYDQFLAGIKDAGDESSWALDRNQIGEVMQMVQQRVAAEQAQAAQAASAEVRAEGEAYLAANAAKDGVTVTESGLQYRYITQGDGAMPAAESRVKVHYTGRLIDGTVFDSSVDRGEPVEFQVNQLIQAWIEALQLMKVGDKLEIVAPFDIAYGPAGAPPSIPPFATLVFEMELLDIVSE</sequence>
<dbReference type="Gene3D" id="1.10.287.460">
    <property type="entry name" value="Peptidyl-prolyl cis-trans isomerase, FKBP-type, N-terminal domain"/>
    <property type="match status" value="1"/>
</dbReference>
<evidence type="ECO:0000313" key="9">
    <source>
        <dbReference type="EMBL" id="QGG79045.1"/>
    </source>
</evidence>
<evidence type="ECO:0000256" key="3">
    <source>
        <dbReference type="ARBA" id="ARBA00023110"/>
    </source>
</evidence>
<dbReference type="EC" id="5.2.1.8" evidence="6"/>
<dbReference type="Pfam" id="PF01346">
    <property type="entry name" value="FKBP_N"/>
    <property type="match status" value="1"/>
</dbReference>
<name>A0A5Q2QDF1_9GAMM</name>
<dbReference type="InterPro" id="IPR046357">
    <property type="entry name" value="PPIase_dom_sf"/>
</dbReference>